<evidence type="ECO:0000256" key="2">
    <source>
        <dbReference type="ARBA" id="ARBA00023242"/>
    </source>
</evidence>
<organism evidence="5 6">
    <name type="scientific">Mycosarcoma maydis</name>
    <name type="common">Corn smut fungus</name>
    <name type="synonym">Ustilago maydis</name>
    <dbReference type="NCBI Taxonomy" id="5270"/>
    <lineage>
        <taxon>Eukaryota</taxon>
        <taxon>Fungi</taxon>
        <taxon>Dikarya</taxon>
        <taxon>Basidiomycota</taxon>
        <taxon>Ustilaginomycotina</taxon>
        <taxon>Ustilaginomycetes</taxon>
        <taxon>Ustilaginales</taxon>
        <taxon>Ustilaginaceae</taxon>
        <taxon>Mycosarcoma</taxon>
    </lineage>
</organism>
<sequence>MVVTAASSNADKPRTINRSCIQCRERKIKCDRLDPCNHCVSKGMGNECRHELRKKRAKNKRPFPKRKSRIAVSSSSTYNLTSTAQPSRSNASPKRSPLAWAERPMTSVSQHSEQSQTPSSSSGRVITPNTSSSLHGYVNPAKFGCSNTVSSLPKPSLPSSYRDSQNGGYSDTGDASIDDSDGDGYESQPDDRLHLIEADQLMHIKSAPLYRCPFALKDVYAEWRAMPVENRRSLIQEIRCALPSLAQSLRLLHDVYVQRLQSIQGNIVHVPTIQVVLTEMLSEPDFEQRDRYAFGHITTALMVIFCSLRYAPLDRTYTWGRSSSTGSPVEPLRQKEMRQRERKIFSLVKRIQHFESSFAFGSVAELQTAVLMLECGKGSAAYQDMLADCAVRSAMRMRIHRLGSFERLHGTKIRPQQVITVEMAIRCWWSLVRRDWSQSNKNRSYRISPLQFNTRQPLNLFDDELLQIPCRRSHLRSTWTPVSYSFATTDFAIMTRTLVDQVNSQCDLDDGPDSAQGWGLASVFGQRLSAVQRDSLDRMFQSLVASFPAHYSLEARYEVIGLVDVERWLLHQRLFHLFLTLHMPLVSEATRPHGSLMYMAGHILDIQEKVADICTRLDNCHLHTLQTLRACLVLLLDLFFAQTPVNISGLSRLMTRRKITAALEKIPTDVIPSTSKLLIRLVHQLLSLENQQHQLQFGVDASAGDAHLSQAAAADETPLLDAAGLLHRWHATCQILDVLLNEGYWRSLRKNLRELDQDSLIPDWLRKSLGDEFEDPSRIAPAQEESLLATTHVSTAQSATSALSASSLAPETKTEAPYATSSQAALPSFDSADLSLTFDPKLLNNLDDLNVLDLQTAGETSQLPQLDLDLIGYQDFEGFGNASQSVDFAKMLNEWRVEVPLA</sequence>
<dbReference type="InterPro" id="IPR050613">
    <property type="entry name" value="Sec_Metabolite_Reg"/>
</dbReference>
<dbReference type="eggNOG" id="ENOG502QRPQ">
    <property type="taxonomic scope" value="Eukaryota"/>
</dbReference>
<dbReference type="OrthoDB" id="3362851at2759"/>
<dbReference type="KEGG" id="uma:UMAG_04293"/>
<gene>
    <name evidence="5" type="ORF">UMAG_04293</name>
</gene>
<dbReference type="PANTHER" id="PTHR31001">
    <property type="entry name" value="UNCHARACTERIZED TRANSCRIPTIONAL REGULATORY PROTEIN"/>
    <property type="match status" value="1"/>
</dbReference>
<feature type="compositionally biased region" description="Polar residues" evidence="3">
    <location>
        <begin position="71"/>
        <end position="93"/>
    </location>
</feature>
<keyword evidence="6" id="KW-1185">Reference proteome</keyword>
<dbReference type="GO" id="GO:0000981">
    <property type="term" value="F:DNA-binding transcription factor activity, RNA polymerase II-specific"/>
    <property type="evidence" value="ECO:0007669"/>
    <property type="project" value="InterPro"/>
</dbReference>
<proteinExistence type="predicted"/>
<dbReference type="GO" id="GO:0008270">
    <property type="term" value="F:zinc ion binding"/>
    <property type="evidence" value="ECO:0007669"/>
    <property type="project" value="InterPro"/>
</dbReference>
<evidence type="ECO:0000256" key="1">
    <source>
        <dbReference type="ARBA" id="ARBA00004123"/>
    </source>
</evidence>
<evidence type="ECO:0000256" key="3">
    <source>
        <dbReference type="SAM" id="MobiDB-lite"/>
    </source>
</evidence>
<reference evidence="5 6" key="1">
    <citation type="journal article" date="2006" name="Nature">
        <title>Insights from the genome of the biotrophic fungal plant pathogen Ustilago maydis.</title>
        <authorList>
            <person name="Kamper J."/>
            <person name="Kahmann R."/>
            <person name="Bolker M."/>
            <person name="Ma L.J."/>
            <person name="Brefort T."/>
            <person name="Saville B.J."/>
            <person name="Banuett F."/>
            <person name="Kronstad J.W."/>
            <person name="Gold S.E."/>
            <person name="Muller O."/>
            <person name="Perlin M.H."/>
            <person name="Wosten H.A."/>
            <person name="de Vries R."/>
            <person name="Ruiz-Herrera J."/>
            <person name="Reynaga-Pena C.G."/>
            <person name="Snetselaar K."/>
            <person name="McCann M."/>
            <person name="Perez-Martin J."/>
            <person name="Feldbrugge M."/>
            <person name="Basse C.W."/>
            <person name="Steinberg G."/>
            <person name="Ibeas J.I."/>
            <person name="Holloman W."/>
            <person name="Guzman P."/>
            <person name="Farman M."/>
            <person name="Stajich J.E."/>
            <person name="Sentandreu R."/>
            <person name="Gonzalez-Prieto J.M."/>
            <person name="Kennell J.C."/>
            <person name="Molina L."/>
            <person name="Schirawski J."/>
            <person name="Mendoza-Mendoza A."/>
            <person name="Greilinger D."/>
            <person name="Munch K."/>
            <person name="Rossel N."/>
            <person name="Scherer M."/>
            <person name="Vranes M."/>
            <person name="Ladendorf O."/>
            <person name="Vincon V."/>
            <person name="Fuchs U."/>
            <person name="Sandrock B."/>
            <person name="Meng S."/>
            <person name="Ho E.C."/>
            <person name="Cahill M.J."/>
            <person name="Boyce K.J."/>
            <person name="Klose J."/>
            <person name="Klosterman S.J."/>
            <person name="Deelstra H.J."/>
            <person name="Ortiz-Castellanos L."/>
            <person name="Li W."/>
            <person name="Sanchez-Alonso P."/>
            <person name="Schreier P.H."/>
            <person name="Hauser-Hahn I."/>
            <person name="Vaupel M."/>
            <person name="Koopmann E."/>
            <person name="Friedrich G."/>
            <person name="Voss H."/>
            <person name="Schluter T."/>
            <person name="Margolis J."/>
            <person name="Platt D."/>
            <person name="Swimmer C."/>
            <person name="Gnirke A."/>
            <person name="Chen F."/>
            <person name="Vysotskaia V."/>
            <person name="Mannhaupt G."/>
            <person name="Guldener U."/>
            <person name="Munsterkotter M."/>
            <person name="Haase D."/>
            <person name="Oesterheld M."/>
            <person name="Mewes H.W."/>
            <person name="Mauceli E.W."/>
            <person name="DeCaprio D."/>
            <person name="Wade C.M."/>
            <person name="Butler J."/>
            <person name="Young S."/>
            <person name="Jaffe D.B."/>
            <person name="Calvo S."/>
            <person name="Nusbaum C."/>
            <person name="Galagan J."/>
            <person name="Birren B.W."/>
        </authorList>
    </citation>
    <scope>NUCLEOTIDE SEQUENCE [LARGE SCALE GENOMIC DNA]</scope>
    <source>
        <strain evidence="6">DSM 14603 / FGSC 9021 / UM521</strain>
    </source>
</reference>
<dbReference type="InterPro" id="IPR036864">
    <property type="entry name" value="Zn2-C6_fun-type_DNA-bd_sf"/>
</dbReference>
<dbReference type="CDD" id="cd00067">
    <property type="entry name" value="GAL4"/>
    <property type="match status" value="1"/>
</dbReference>
<evidence type="ECO:0000313" key="5">
    <source>
        <dbReference type="EMBL" id="KIS67799.1"/>
    </source>
</evidence>
<evidence type="ECO:0000259" key="4">
    <source>
        <dbReference type="PROSITE" id="PS50048"/>
    </source>
</evidence>
<dbReference type="EMBL" id="CM003151">
    <property type="protein sequence ID" value="KIS67799.1"/>
    <property type="molecule type" value="Genomic_DNA"/>
</dbReference>
<protein>
    <recommendedName>
        <fullName evidence="4">Zn(2)-C6 fungal-type domain-containing protein</fullName>
    </recommendedName>
</protein>
<evidence type="ECO:0000313" key="6">
    <source>
        <dbReference type="Proteomes" id="UP000000561"/>
    </source>
</evidence>
<dbReference type="RefSeq" id="XP_011390748.1">
    <property type="nucleotide sequence ID" value="XM_011392446.1"/>
</dbReference>
<keyword evidence="2" id="KW-0539">Nucleus</keyword>
<dbReference type="CDD" id="cd12148">
    <property type="entry name" value="fungal_TF_MHR"/>
    <property type="match status" value="1"/>
</dbReference>
<dbReference type="GeneID" id="23564519"/>
<dbReference type="Gene3D" id="4.10.240.10">
    <property type="entry name" value="Zn(2)-C6 fungal-type DNA-binding domain"/>
    <property type="match status" value="1"/>
</dbReference>
<dbReference type="GO" id="GO:0005634">
    <property type="term" value="C:nucleus"/>
    <property type="evidence" value="ECO:0007669"/>
    <property type="project" value="UniProtKB-SubCell"/>
</dbReference>
<dbReference type="PROSITE" id="PS50048">
    <property type="entry name" value="ZN2_CY6_FUNGAL_2"/>
    <property type="match status" value="1"/>
</dbReference>
<dbReference type="Pfam" id="PF00172">
    <property type="entry name" value="Zn_clus"/>
    <property type="match status" value="1"/>
</dbReference>
<dbReference type="PANTHER" id="PTHR31001:SF89">
    <property type="entry name" value="ZN(2)-C6 FUNGAL-TYPE DOMAIN-CONTAINING PROTEIN"/>
    <property type="match status" value="1"/>
</dbReference>
<dbReference type="PROSITE" id="PS00463">
    <property type="entry name" value="ZN2_CY6_FUNGAL_1"/>
    <property type="match status" value="1"/>
</dbReference>
<dbReference type="InterPro" id="IPR001138">
    <property type="entry name" value="Zn2Cys6_DnaBD"/>
</dbReference>
<dbReference type="OMA" id="FNTRMPL"/>
<feature type="region of interest" description="Disordered" evidence="3">
    <location>
        <begin position="153"/>
        <end position="189"/>
    </location>
</feature>
<feature type="compositionally biased region" description="Low complexity" evidence="3">
    <location>
        <begin position="109"/>
        <end position="122"/>
    </location>
</feature>
<feature type="compositionally biased region" description="Polar residues" evidence="3">
    <location>
        <begin position="123"/>
        <end position="133"/>
    </location>
</feature>
<feature type="domain" description="Zn(2)-C6 fungal-type" evidence="4">
    <location>
        <begin position="19"/>
        <end position="50"/>
    </location>
</feature>
<comment type="subcellular location">
    <subcellularLocation>
        <location evidence="1">Nucleus</location>
    </subcellularLocation>
</comment>
<dbReference type="SUPFAM" id="SSF57701">
    <property type="entry name" value="Zn2/Cys6 DNA-binding domain"/>
    <property type="match status" value="1"/>
</dbReference>
<name>A0A0D1DU04_MYCMD</name>
<dbReference type="Proteomes" id="UP000000561">
    <property type="component" value="Chromosome 12"/>
</dbReference>
<accession>A0A0D1DU04</accession>
<feature type="region of interest" description="Disordered" evidence="3">
    <location>
        <begin position="51"/>
        <end position="133"/>
    </location>
</feature>
<dbReference type="AlphaFoldDB" id="A0A0D1DU04"/>
<dbReference type="InParanoid" id="A0A0D1DU04"/>
<feature type="compositionally biased region" description="Basic residues" evidence="3">
    <location>
        <begin position="51"/>
        <end position="69"/>
    </location>
</feature>
<dbReference type="VEuPathDB" id="FungiDB:UMAG_04293"/>
<dbReference type="SMART" id="SM00066">
    <property type="entry name" value="GAL4"/>
    <property type="match status" value="1"/>
</dbReference>